<comment type="subcellular location">
    <subcellularLocation>
        <location evidence="1">Cell membrane</location>
        <topology evidence="1">Multi-pass membrane protein</topology>
    </subcellularLocation>
</comment>
<protein>
    <submittedName>
        <fullName evidence="9">FtsX-like permease family protein</fullName>
    </submittedName>
</protein>
<dbReference type="PANTHER" id="PTHR43738:SF2">
    <property type="entry name" value="ABC TRANSPORTER PERMEASE"/>
    <property type="match status" value="1"/>
</dbReference>
<feature type="domain" description="ABC3 transporter permease C-terminal" evidence="8">
    <location>
        <begin position="380"/>
        <end position="495"/>
    </location>
</feature>
<feature type="region of interest" description="Disordered" evidence="6">
    <location>
        <begin position="242"/>
        <end position="321"/>
    </location>
</feature>
<dbReference type="InterPro" id="IPR051125">
    <property type="entry name" value="ABC-4/HrtB_transporter"/>
</dbReference>
<feature type="transmembrane region" description="Helical" evidence="7">
    <location>
        <begin position="379"/>
        <end position="399"/>
    </location>
</feature>
<feature type="transmembrane region" description="Helical" evidence="7">
    <location>
        <begin position="16"/>
        <end position="34"/>
    </location>
</feature>
<evidence type="ECO:0000313" key="10">
    <source>
        <dbReference type="Proteomes" id="UP000193963"/>
    </source>
</evidence>
<evidence type="ECO:0000313" key="9">
    <source>
        <dbReference type="EMBL" id="SLN25939.1"/>
    </source>
</evidence>
<dbReference type="AlphaFoldDB" id="A0A1X6YMP0"/>
<gene>
    <name evidence="9" type="ORF">PSM7751_00937</name>
</gene>
<evidence type="ECO:0000256" key="2">
    <source>
        <dbReference type="ARBA" id="ARBA00022475"/>
    </source>
</evidence>
<feature type="transmembrane region" description="Helical" evidence="7">
    <location>
        <begin position="419"/>
        <end position="451"/>
    </location>
</feature>
<evidence type="ECO:0000256" key="4">
    <source>
        <dbReference type="ARBA" id="ARBA00022989"/>
    </source>
</evidence>
<feature type="transmembrane region" description="Helical" evidence="7">
    <location>
        <begin position="55"/>
        <end position="73"/>
    </location>
</feature>
<evidence type="ECO:0000256" key="6">
    <source>
        <dbReference type="SAM" id="MobiDB-lite"/>
    </source>
</evidence>
<keyword evidence="5 7" id="KW-0472">Membrane</keyword>
<dbReference type="InterPro" id="IPR003838">
    <property type="entry name" value="ABC3_permease_C"/>
</dbReference>
<feature type="transmembrane region" description="Helical" evidence="7">
    <location>
        <begin position="471"/>
        <end position="493"/>
    </location>
</feature>
<dbReference type="RefSeq" id="WP_085886848.1">
    <property type="nucleotide sequence ID" value="NZ_FWFN01000002.1"/>
</dbReference>
<evidence type="ECO:0000256" key="1">
    <source>
        <dbReference type="ARBA" id="ARBA00004651"/>
    </source>
</evidence>
<dbReference type="Pfam" id="PF02687">
    <property type="entry name" value="FtsX"/>
    <property type="match status" value="1"/>
</dbReference>
<name>A0A1X6YMP0_9RHOB</name>
<evidence type="ECO:0000259" key="8">
    <source>
        <dbReference type="Pfam" id="PF02687"/>
    </source>
</evidence>
<keyword evidence="4 7" id="KW-1133">Transmembrane helix</keyword>
<accession>A0A1X6YMP0</accession>
<sequence length="503" mass="54161">MIRDLWDGLPLWSQDLSSVLACLLPLLVVGLWLLRGFAPWPLVRAMLLRFRWTNALFVGLIAVSVGMGIGLIAQERGLRQGSARAADKFDLVVSAPGSEMTILLASVFLQPSDVPLLDGETYDRIARTETVEIAAPLAYGDSYNGAPVVGTIADFVTYLSDDRIEGRRWQAHDEAVIGARVDLAVGDSFTPAHGHGATAEEDAHDHSHFEVVGRLALTGTPWDRAILVPVEAVWEVHGLSNGHAPERQADHDPAEAHPGEHDHEDGHDPDHAQGHDEDPAGDHRDAATQDHEDARDPPEDHDHDDRHGDDHGAEPLGPPFDPAYFPGTPAVVVKAEALWANYALRDEFTEAGRSMAFFPATVLTQLYAVMGDVRQAMSILSAVTQVLVAAAVLTGLMILGRLFRRQIAMLRALGAPRRFVMAVVWSQASALLIAGTLLGVVLGVGATAGLSQILSARTDMLIRASLGWDEIRLAAIFLSVTSVLSLLPALSVLRAPISDGLRS</sequence>
<evidence type="ECO:0000256" key="5">
    <source>
        <dbReference type="ARBA" id="ARBA00023136"/>
    </source>
</evidence>
<keyword evidence="3 7" id="KW-0812">Transmembrane</keyword>
<dbReference type="PANTHER" id="PTHR43738">
    <property type="entry name" value="ABC TRANSPORTER, MEMBRANE PROTEIN"/>
    <property type="match status" value="1"/>
</dbReference>
<evidence type="ECO:0000256" key="3">
    <source>
        <dbReference type="ARBA" id="ARBA00022692"/>
    </source>
</evidence>
<evidence type="ECO:0000256" key="7">
    <source>
        <dbReference type="SAM" id="Phobius"/>
    </source>
</evidence>
<organism evidence="9 10">
    <name type="scientific">Pseudooceanicola marinus</name>
    <dbReference type="NCBI Taxonomy" id="396013"/>
    <lineage>
        <taxon>Bacteria</taxon>
        <taxon>Pseudomonadati</taxon>
        <taxon>Pseudomonadota</taxon>
        <taxon>Alphaproteobacteria</taxon>
        <taxon>Rhodobacterales</taxon>
        <taxon>Paracoccaceae</taxon>
        <taxon>Pseudooceanicola</taxon>
    </lineage>
</organism>
<proteinExistence type="predicted"/>
<keyword evidence="2" id="KW-1003">Cell membrane</keyword>
<reference evidence="9 10" key="1">
    <citation type="submission" date="2017-03" db="EMBL/GenBank/DDBJ databases">
        <authorList>
            <person name="Afonso C.L."/>
            <person name="Miller P.J."/>
            <person name="Scott M.A."/>
            <person name="Spackman E."/>
            <person name="Goraichik I."/>
            <person name="Dimitrov K.M."/>
            <person name="Suarez D.L."/>
            <person name="Swayne D.E."/>
        </authorList>
    </citation>
    <scope>NUCLEOTIDE SEQUENCE [LARGE SCALE GENOMIC DNA]</scope>
    <source>
        <strain evidence="9 10">CECT 7751</strain>
    </source>
</reference>
<dbReference type="GO" id="GO:0005886">
    <property type="term" value="C:plasma membrane"/>
    <property type="evidence" value="ECO:0007669"/>
    <property type="project" value="UniProtKB-SubCell"/>
</dbReference>
<dbReference type="Proteomes" id="UP000193963">
    <property type="component" value="Unassembled WGS sequence"/>
</dbReference>
<dbReference type="EMBL" id="FWFN01000002">
    <property type="protein sequence ID" value="SLN25939.1"/>
    <property type="molecule type" value="Genomic_DNA"/>
</dbReference>
<feature type="compositionally biased region" description="Basic and acidic residues" evidence="6">
    <location>
        <begin position="244"/>
        <end position="313"/>
    </location>
</feature>
<keyword evidence="10" id="KW-1185">Reference proteome</keyword>